<keyword evidence="2" id="KW-1185">Reference proteome</keyword>
<accession>A0ABT1RLB3</accession>
<organism evidence="1 2">
    <name type="scientific">Anaerovorax odorimutans</name>
    <dbReference type="NCBI Taxonomy" id="109327"/>
    <lineage>
        <taxon>Bacteria</taxon>
        <taxon>Bacillati</taxon>
        <taxon>Bacillota</taxon>
        <taxon>Clostridia</taxon>
        <taxon>Peptostreptococcales</taxon>
        <taxon>Anaerovoracaceae</taxon>
        <taxon>Anaerovorax</taxon>
    </lineage>
</organism>
<gene>
    <name evidence="1" type="ORF">NE619_04500</name>
</gene>
<dbReference type="EMBL" id="JANFXK010000003">
    <property type="protein sequence ID" value="MCQ4635977.1"/>
    <property type="molecule type" value="Genomic_DNA"/>
</dbReference>
<comment type="caution">
    <text evidence="1">The sequence shown here is derived from an EMBL/GenBank/DDBJ whole genome shotgun (WGS) entry which is preliminary data.</text>
</comment>
<evidence type="ECO:0000313" key="2">
    <source>
        <dbReference type="Proteomes" id="UP001524502"/>
    </source>
</evidence>
<dbReference type="Proteomes" id="UP001524502">
    <property type="component" value="Unassembled WGS sequence"/>
</dbReference>
<sequence>MILYHGSNRVIETPDISFSRSNTDFGRGFYTTPVREQAFRWASRYKRKGDSAIVTIYDCDNTLLENGPSVKRFSGYTEEWLDYIVACRSGQPVQGYDIVVGGVANDKVFDTIELYLQQLIDKQAAIGRLQYERPNLQVCFCSQDVIRKHLIFLGSEEL</sequence>
<dbReference type="InterPro" id="IPR025051">
    <property type="entry name" value="DUF3990"/>
</dbReference>
<protein>
    <submittedName>
        <fullName evidence="1">DUF3990 domain-containing protein</fullName>
    </submittedName>
</protein>
<evidence type="ECO:0000313" key="1">
    <source>
        <dbReference type="EMBL" id="MCQ4635977.1"/>
    </source>
</evidence>
<dbReference type="Pfam" id="PF13151">
    <property type="entry name" value="DUF3990"/>
    <property type="match status" value="1"/>
</dbReference>
<name>A0ABT1RLB3_9FIRM</name>
<reference evidence="1 2" key="1">
    <citation type="submission" date="2022-06" db="EMBL/GenBank/DDBJ databases">
        <title>Isolation of gut microbiota from human fecal samples.</title>
        <authorList>
            <person name="Pamer E.G."/>
            <person name="Barat B."/>
            <person name="Waligurski E."/>
            <person name="Medina S."/>
            <person name="Paddock L."/>
            <person name="Mostad J."/>
        </authorList>
    </citation>
    <scope>NUCLEOTIDE SEQUENCE [LARGE SCALE GENOMIC DNA]</scope>
    <source>
        <strain evidence="1 2">SL.3.17</strain>
    </source>
</reference>
<proteinExistence type="predicted"/>
<dbReference type="RefSeq" id="WP_256131161.1">
    <property type="nucleotide sequence ID" value="NZ_JANFXK010000003.1"/>
</dbReference>